<dbReference type="InterPro" id="IPR001680">
    <property type="entry name" value="WD40_rpt"/>
</dbReference>
<dbReference type="GO" id="GO:0046540">
    <property type="term" value="C:U4/U6 x U5 tri-snRNP complex"/>
    <property type="evidence" value="ECO:0007669"/>
    <property type="project" value="TreeGrafter"/>
</dbReference>
<feature type="repeat" description="WD" evidence="3">
    <location>
        <begin position="345"/>
        <end position="386"/>
    </location>
</feature>
<organism evidence="4 5">
    <name type="scientific">Wickerhamomyces pijperi</name>
    <name type="common">Yeast</name>
    <name type="synonym">Pichia pijperi</name>
    <dbReference type="NCBI Taxonomy" id="599730"/>
    <lineage>
        <taxon>Eukaryota</taxon>
        <taxon>Fungi</taxon>
        <taxon>Dikarya</taxon>
        <taxon>Ascomycota</taxon>
        <taxon>Saccharomycotina</taxon>
        <taxon>Saccharomycetes</taxon>
        <taxon>Phaffomycetales</taxon>
        <taxon>Wickerhamomycetaceae</taxon>
        <taxon>Wickerhamomyces</taxon>
    </lineage>
</organism>
<evidence type="ECO:0008006" key="6">
    <source>
        <dbReference type="Google" id="ProtNLM"/>
    </source>
</evidence>
<dbReference type="PROSITE" id="PS50294">
    <property type="entry name" value="WD_REPEATS_REGION"/>
    <property type="match status" value="3"/>
</dbReference>
<dbReference type="OrthoDB" id="540662at2759"/>
<dbReference type="Proteomes" id="UP000774326">
    <property type="component" value="Unassembled WGS sequence"/>
</dbReference>
<evidence type="ECO:0000256" key="3">
    <source>
        <dbReference type="PROSITE-ProRule" id="PRU00221"/>
    </source>
</evidence>
<dbReference type="PANTHER" id="PTHR19846">
    <property type="entry name" value="WD40 REPEAT PROTEIN"/>
    <property type="match status" value="1"/>
</dbReference>
<dbReference type="PROSITE" id="PS50082">
    <property type="entry name" value="WD_REPEATS_2"/>
    <property type="match status" value="3"/>
</dbReference>
<dbReference type="SUPFAM" id="SSF50978">
    <property type="entry name" value="WD40 repeat-like"/>
    <property type="match status" value="1"/>
</dbReference>
<sequence length="467" mass="52783">MSNNTVSLDNLTVDTNYETSNGVKVSDFLQSLDLKRKQQLMLVPTDDEDVRQMLLKHNQLQQTSPDESKSDRRERLIQYIQQNNIDLSAEIQDQEMGNASDQEEDEDEEEFYTPASMELVEARKNIITYSSQRAKQRLAIQYKQSQMPMDQILPYRHSQTSKAQNLELSGSNLISSKPMSSVSVNPHNHAQLLAGTWNDGVYLLDQNLETTSHFSAPQGKISSISWNPTQQDRFIVPSHDEIQLFSTVDLSSSTATPMVTFPGHEDRIACVSHHPSGQYLASASFDKTWRLWDINASQELLLQESHSKEVFALDFNGDGQLLVSAGLDSIAYVWDLRGDKSISILSGHIRGLHCVKFRKNGYHIITGSSDGSIKVWDLRSQSSCLETIPAHKGLISSLGFIGDNDEIMYSCGFDGIIKFYSSDSWVKCSELIGHQGKIMDCQFFQDQDTKNWKGFSCGWDRDVKIWE</sequence>
<evidence type="ECO:0000256" key="2">
    <source>
        <dbReference type="ARBA" id="ARBA00022737"/>
    </source>
</evidence>
<evidence type="ECO:0000313" key="4">
    <source>
        <dbReference type="EMBL" id="KAH3687574.1"/>
    </source>
</evidence>
<dbReference type="InterPro" id="IPR020472">
    <property type="entry name" value="WD40_PAC1"/>
</dbReference>
<keyword evidence="5" id="KW-1185">Reference proteome</keyword>
<feature type="repeat" description="WD" evidence="3">
    <location>
        <begin position="261"/>
        <end position="302"/>
    </location>
</feature>
<feature type="repeat" description="WD" evidence="3">
    <location>
        <begin position="303"/>
        <end position="344"/>
    </location>
</feature>
<dbReference type="InterPro" id="IPR036322">
    <property type="entry name" value="WD40_repeat_dom_sf"/>
</dbReference>
<dbReference type="SMART" id="SM00320">
    <property type="entry name" value="WD40"/>
    <property type="match status" value="6"/>
</dbReference>
<dbReference type="InterPro" id="IPR019775">
    <property type="entry name" value="WD40_repeat_CS"/>
</dbReference>
<dbReference type="PANTHER" id="PTHR19846:SF0">
    <property type="entry name" value="PRE-MRNA PROCESSING FACTOR 4"/>
    <property type="match status" value="1"/>
</dbReference>
<dbReference type="AlphaFoldDB" id="A0A9P8TQS5"/>
<dbReference type="GO" id="GO:0000398">
    <property type="term" value="P:mRNA splicing, via spliceosome"/>
    <property type="evidence" value="ECO:0007669"/>
    <property type="project" value="TreeGrafter"/>
</dbReference>
<accession>A0A9P8TQS5</accession>
<dbReference type="CDD" id="cd00200">
    <property type="entry name" value="WD40"/>
    <property type="match status" value="1"/>
</dbReference>
<comment type="caution">
    <text evidence="4">The sequence shown here is derived from an EMBL/GenBank/DDBJ whole genome shotgun (WGS) entry which is preliminary data.</text>
</comment>
<protein>
    <recommendedName>
        <fullName evidence="6">Pre-mRNA processing factor 4 (PRP4)-like domain-containing protein</fullName>
    </recommendedName>
</protein>
<evidence type="ECO:0000313" key="5">
    <source>
        <dbReference type="Proteomes" id="UP000774326"/>
    </source>
</evidence>
<dbReference type="GO" id="GO:0030621">
    <property type="term" value="F:U4 snRNA binding"/>
    <property type="evidence" value="ECO:0007669"/>
    <property type="project" value="TreeGrafter"/>
</dbReference>
<dbReference type="GO" id="GO:0017070">
    <property type="term" value="F:U6 snRNA binding"/>
    <property type="evidence" value="ECO:0007669"/>
    <property type="project" value="TreeGrafter"/>
</dbReference>
<dbReference type="EMBL" id="JAEUBG010000730">
    <property type="protein sequence ID" value="KAH3687574.1"/>
    <property type="molecule type" value="Genomic_DNA"/>
</dbReference>
<gene>
    <name evidence="4" type="ORF">WICPIJ_001435</name>
</gene>
<dbReference type="Gene3D" id="2.130.10.10">
    <property type="entry name" value="YVTN repeat-like/Quinoprotein amine dehydrogenase"/>
    <property type="match status" value="2"/>
</dbReference>
<evidence type="ECO:0000256" key="1">
    <source>
        <dbReference type="ARBA" id="ARBA00022574"/>
    </source>
</evidence>
<name>A0A9P8TQS5_WICPI</name>
<reference evidence="4" key="2">
    <citation type="submission" date="2021-01" db="EMBL/GenBank/DDBJ databases">
        <authorList>
            <person name="Schikora-Tamarit M.A."/>
        </authorList>
    </citation>
    <scope>NUCLEOTIDE SEQUENCE</scope>
    <source>
        <strain evidence="4">CBS2887</strain>
    </source>
</reference>
<dbReference type="PRINTS" id="PR00320">
    <property type="entry name" value="GPROTEINBRPT"/>
</dbReference>
<dbReference type="InterPro" id="IPR015943">
    <property type="entry name" value="WD40/YVTN_repeat-like_dom_sf"/>
</dbReference>
<proteinExistence type="predicted"/>
<keyword evidence="1 3" id="KW-0853">WD repeat</keyword>
<dbReference type="Pfam" id="PF00400">
    <property type="entry name" value="WD40"/>
    <property type="match status" value="5"/>
</dbReference>
<keyword evidence="2" id="KW-0677">Repeat</keyword>
<dbReference type="PROSITE" id="PS00678">
    <property type="entry name" value="WD_REPEATS_1"/>
    <property type="match status" value="3"/>
</dbReference>
<reference evidence="4" key="1">
    <citation type="journal article" date="2021" name="Open Biol.">
        <title>Shared evolutionary footprints suggest mitochondrial oxidative damage underlies multiple complex I losses in fungi.</title>
        <authorList>
            <person name="Schikora-Tamarit M.A."/>
            <person name="Marcet-Houben M."/>
            <person name="Nosek J."/>
            <person name="Gabaldon T."/>
        </authorList>
    </citation>
    <scope>NUCLEOTIDE SEQUENCE</scope>
    <source>
        <strain evidence="4">CBS2887</strain>
    </source>
</reference>